<keyword evidence="2" id="KW-0812">Transmembrane</keyword>
<organism evidence="3 4">
    <name type="scientific">Chlorella sorokiniana</name>
    <name type="common">Freshwater green alga</name>
    <dbReference type="NCBI Taxonomy" id="3076"/>
    <lineage>
        <taxon>Eukaryota</taxon>
        <taxon>Viridiplantae</taxon>
        <taxon>Chlorophyta</taxon>
        <taxon>core chlorophytes</taxon>
        <taxon>Trebouxiophyceae</taxon>
        <taxon>Chlorellales</taxon>
        <taxon>Chlorellaceae</taxon>
        <taxon>Chlorella clade</taxon>
        <taxon>Chlorella</taxon>
    </lineage>
</organism>
<sequence>MAAPGSVRRRQRGAGLARPTVQRASLPVPLPVQPTGAECAALLKALIKHLLFQRAQIPYLYDELLRAAQEQQRAEAEAEAAAAAEAAAGGGRQRRRRRSPKGDKRLLKFLCKAEELLASIDAALAACGVPRRAFLLLGASSTKPREVFEVLLPQPAAATPHGPTAAAAGGPGHQQQGAAVHEAAPTPQAASRARPSRQQRLCQLAVRQLVVGGAELPEGTAHTVPCKLFVLLEGPPVAAAGAADTPDGAAEAAEVAVPAGFATKRQFRLSMRKGTHVRLLLGQRAEEDAEQQRAAEQAAEQQQQRQEEEGPATTLLGGWRGMPAAEISQRVMSTALVALFWVLPTFWPVHYMRHRTVYLLSSRISFFAWPLLRKPRGIQHVLESAAAAGVRGALRDIFKVVWGGRLVAVMLLSSITPLSILPLSAHLLLQLYAVLMVRGNSSLCAAPLLRDPLTRARISRFHSAMGLLAYMLPGGIGFALRARLGDSMDSTMECEAFLTCLSVVLALLLPAYMAVKTEPASSLQRREAAQAQLARTATPAP</sequence>
<evidence type="ECO:0000313" key="4">
    <source>
        <dbReference type="Proteomes" id="UP000239899"/>
    </source>
</evidence>
<dbReference type="GO" id="GO:0007096">
    <property type="term" value="P:regulation of exit from mitosis"/>
    <property type="evidence" value="ECO:0007669"/>
    <property type="project" value="InterPro"/>
</dbReference>
<evidence type="ECO:0000256" key="1">
    <source>
        <dbReference type="SAM" id="MobiDB-lite"/>
    </source>
</evidence>
<dbReference type="Pfam" id="PF06581">
    <property type="entry name" value="p31comet"/>
    <property type="match status" value="1"/>
</dbReference>
<evidence type="ECO:0000313" key="3">
    <source>
        <dbReference type="EMBL" id="PRW58844.1"/>
    </source>
</evidence>
<feature type="compositionally biased region" description="Low complexity" evidence="1">
    <location>
        <begin position="294"/>
        <end position="304"/>
    </location>
</feature>
<dbReference type="OrthoDB" id="6334764at2759"/>
<name>A0A2P6TXP7_CHLSO</name>
<gene>
    <name evidence="3" type="ORF">C2E21_2548</name>
</gene>
<evidence type="ECO:0000256" key="2">
    <source>
        <dbReference type="SAM" id="Phobius"/>
    </source>
</evidence>
<dbReference type="InterPro" id="IPR053729">
    <property type="entry name" value="MAD2L1BP_domain_sf"/>
</dbReference>
<dbReference type="PANTHER" id="PTHR15681">
    <property type="entry name" value="MAD2L1-BINDING PROTEIN"/>
    <property type="match status" value="1"/>
</dbReference>
<dbReference type="Gene3D" id="3.30.900.20">
    <property type="match status" value="1"/>
</dbReference>
<keyword evidence="2" id="KW-0472">Membrane</keyword>
<feature type="region of interest" description="Disordered" evidence="1">
    <location>
        <begin position="1"/>
        <end position="20"/>
    </location>
</feature>
<comment type="caution">
    <text evidence="3">The sequence shown here is derived from an EMBL/GenBank/DDBJ whole genome shotgun (WGS) entry which is preliminary data.</text>
</comment>
<accession>A0A2P6TXP7</accession>
<feature type="region of interest" description="Disordered" evidence="1">
    <location>
        <begin position="288"/>
        <end position="315"/>
    </location>
</feature>
<dbReference type="Proteomes" id="UP000239899">
    <property type="component" value="Unassembled WGS sequence"/>
</dbReference>
<feature type="transmembrane region" description="Helical" evidence="2">
    <location>
        <begin position="496"/>
        <end position="515"/>
    </location>
</feature>
<feature type="transmembrane region" description="Helical" evidence="2">
    <location>
        <begin position="461"/>
        <end position="484"/>
    </location>
</feature>
<reference evidence="3 4" key="1">
    <citation type="journal article" date="2018" name="Plant J.">
        <title>Genome sequences of Chlorella sorokiniana UTEX 1602 and Micractinium conductrix SAG 241.80: implications to maltose excretion by a green alga.</title>
        <authorList>
            <person name="Arriola M.B."/>
            <person name="Velmurugan N."/>
            <person name="Zhang Y."/>
            <person name="Plunkett M.H."/>
            <person name="Hondzo H."/>
            <person name="Barney B.M."/>
        </authorList>
    </citation>
    <scope>NUCLEOTIDE SEQUENCE [LARGE SCALE GENOMIC DNA]</scope>
    <source>
        <strain evidence="4">UTEX 1602</strain>
    </source>
</reference>
<dbReference type="InterPro" id="IPR009511">
    <property type="entry name" value="MAD1/Cdc20-bound-Mad2-bd"/>
</dbReference>
<dbReference type="PANTHER" id="PTHR15681:SF1">
    <property type="entry name" value="MAD2L1-BINDING PROTEIN"/>
    <property type="match status" value="1"/>
</dbReference>
<keyword evidence="4" id="KW-1185">Reference proteome</keyword>
<feature type="region of interest" description="Disordered" evidence="1">
    <location>
        <begin position="158"/>
        <end position="196"/>
    </location>
</feature>
<feature type="transmembrane region" description="Helical" evidence="2">
    <location>
        <begin position="331"/>
        <end position="349"/>
    </location>
</feature>
<feature type="transmembrane region" description="Helical" evidence="2">
    <location>
        <begin position="400"/>
        <end position="421"/>
    </location>
</feature>
<dbReference type="EMBL" id="LHPG02000004">
    <property type="protein sequence ID" value="PRW58844.1"/>
    <property type="molecule type" value="Genomic_DNA"/>
</dbReference>
<dbReference type="GO" id="GO:0005634">
    <property type="term" value="C:nucleus"/>
    <property type="evidence" value="ECO:0007669"/>
    <property type="project" value="InterPro"/>
</dbReference>
<proteinExistence type="predicted"/>
<dbReference type="AlphaFoldDB" id="A0A2P6TXP7"/>
<protein>
    <submittedName>
        <fullName evidence="3">MAD2L1-binding isoform X2</fullName>
    </submittedName>
</protein>
<keyword evidence="2" id="KW-1133">Transmembrane helix</keyword>